<organism evidence="1 2">
    <name type="scientific">Dreissena polymorpha</name>
    <name type="common">Zebra mussel</name>
    <name type="synonym">Mytilus polymorpha</name>
    <dbReference type="NCBI Taxonomy" id="45954"/>
    <lineage>
        <taxon>Eukaryota</taxon>
        <taxon>Metazoa</taxon>
        <taxon>Spiralia</taxon>
        <taxon>Lophotrochozoa</taxon>
        <taxon>Mollusca</taxon>
        <taxon>Bivalvia</taxon>
        <taxon>Autobranchia</taxon>
        <taxon>Heteroconchia</taxon>
        <taxon>Euheterodonta</taxon>
        <taxon>Imparidentia</taxon>
        <taxon>Neoheterodontei</taxon>
        <taxon>Myida</taxon>
        <taxon>Dreissenoidea</taxon>
        <taxon>Dreissenidae</taxon>
        <taxon>Dreissena</taxon>
    </lineage>
</organism>
<reference evidence="1" key="1">
    <citation type="journal article" date="2019" name="bioRxiv">
        <title>The Genome of the Zebra Mussel, Dreissena polymorpha: A Resource for Invasive Species Research.</title>
        <authorList>
            <person name="McCartney M.A."/>
            <person name="Auch B."/>
            <person name="Kono T."/>
            <person name="Mallez S."/>
            <person name="Zhang Y."/>
            <person name="Obille A."/>
            <person name="Becker A."/>
            <person name="Abrahante J.E."/>
            <person name="Garbe J."/>
            <person name="Badalamenti J.P."/>
            <person name="Herman A."/>
            <person name="Mangelson H."/>
            <person name="Liachko I."/>
            <person name="Sullivan S."/>
            <person name="Sone E.D."/>
            <person name="Koren S."/>
            <person name="Silverstein K.A.T."/>
            <person name="Beckman K.B."/>
            <person name="Gohl D.M."/>
        </authorList>
    </citation>
    <scope>NUCLEOTIDE SEQUENCE</scope>
    <source>
        <strain evidence="1">Duluth1</strain>
        <tissue evidence="1">Whole animal</tissue>
    </source>
</reference>
<sequence>MEIQSSLLDLERCLTASESERLQSVYKRANRAISRVRFLASHLVDVVPGNSKSLLAMATEASRCNAPAFDVMQVESMGLL</sequence>
<evidence type="ECO:0000313" key="1">
    <source>
        <dbReference type="EMBL" id="KAH3788496.1"/>
    </source>
</evidence>
<name>A0A9D4IUC0_DREPO</name>
<accession>A0A9D4IUC0</accession>
<dbReference type="AlphaFoldDB" id="A0A9D4IUC0"/>
<comment type="caution">
    <text evidence="1">The sequence shown here is derived from an EMBL/GenBank/DDBJ whole genome shotgun (WGS) entry which is preliminary data.</text>
</comment>
<protein>
    <submittedName>
        <fullName evidence="1">Uncharacterized protein</fullName>
    </submittedName>
</protein>
<gene>
    <name evidence="1" type="ORF">DPMN_166640</name>
</gene>
<reference evidence="1" key="2">
    <citation type="submission" date="2020-11" db="EMBL/GenBank/DDBJ databases">
        <authorList>
            <person name="McCartney M.A."/>
            <person name="Auch B."/>
            <person name="Kono T."/>
            <person name="Mallez S."/>
            <person name="Becker A."/>
            <person name="Gohl D.M."/>
            <person name="Silverstein K.A.T."/>
            <person name="Koren S."/>
            <person name="Bechman K.B."/>
            <person name="Herman A."/>
            <person name="Abrahante J.E."/>
            <person name="Garbe J."/>
        </authorList>
    </citation>
    <scope>NUCLEOTIDE SEQUENCE</scope>
    <source>
        <strain evidence="1">Duluth1</strain>
        <tissue evidence="1">Whole animal</tissue>
    </source>
</reference>
<dbReference type="Proteomes" id="UP000828390">
    <property type="component" value="Unassembled WGS sequence"/>
</dbReference>
<evidence type="ECO:0000313" key="2">
    <source>
        <dbReference type="Proteomes" id="UP000828390"/>
    </source>
</evidence>
<keyword evidence="2" id="KW-1185">Reference proteome</keyword>
<proteinExistence type="predicted"/>
<dbReference type="EMBL" id="JAIWYP010000008">
    <property type="protein sequence ID" value="KAH3788496.1"/>
    <property type="molecule type" value="Genomic_DNA"/>
</dbReference>